<feature type="region of interest" description="Disordered" evidence="1">
    <location>
        <begin position="1"/>
        <end position="28"/>
    </location>
</feature>
<evidence type="ECO:0000313" key="3">
    <source>
        <dbReference type="Proteomes" id="UP000000763"/>
    </source>
</evidence>
<gene>
    <name evidence="2" type="primary">P0701F11.9</name>
</gene>
<organism evidence="2 3">
    <name type="scientific">Oryza sativa subsp. japonica</name>
    <name type="common">Rice</name>
    <dbReference type="NCBI Taxonomy" id="39947"/>
    <lineage>
        <taxon>Eukaryota</taxon>
        <taxon>Viridiplantae</taxon>
        <taxon>Streptophyta</taxon>
        <taxon>Embryophyta</taxon>
        <taxon>Tracheophyta</taxon>
        <taxon>Spermatophyta</taxon>
        <taxon>Magnoliopsida</taxon>
        <taxon>Liliopsida</taxon>
        <taxon>Poales</taxon>
        <taxon>Poaceae</taxon>
        <taxon>BOP clade</taxon>
        <taxon>Oryzoideae</taxon>
        <taxon>Oryzeae</taxon>
        <taxon>Oryzinae</taxon>
        <taxon>Oryza</taxon>
        <taxon>Oryza sativa</taxon>
    </lineage>
</organism>
<dbReference type="AlphaFoldDB" id="Q6ERS1"/>
<feature type="region of interest" description="Disordered" evidence="1">
    <location>
        <begin position="186"/>
        <end position="229"/>
    </location>
</feature>
<protein>
    <submittedName>
        <fullName evidence="2">Uncharacterized protein</fullName>
    </submittedName>
</protein>
<reference evidence="3" key="2">
    <citation type="journal article" date="2008" name="Nucleic Acids Res.">
        <title>The rice annotation project database (RAP-DB): 2008 update.</title>
        <authorList>
            <consortium name="The rice annotation project (RAP)"/>
        </authorList>
    </citation>
    <scope>GENOME REANNOTATION</scope>
    <source>
        <strain evidence="3">cv. Nipponbare</strain>
    </source>
</reference>
<dbReference type="EMBL" id="AP005429">
    <property type="protein sequence ID" value="BAD28649.1"/>
    <property type="molecule type" value="Genomic_DNA"/>
</dbReference>
<accession>Q6ERS1</accession>
<sequence length="229" mass="23609">MWAARHGTAQARPCLGRGLSGRHGPTDAPGRAVPAHSLYFMYRAWPAGPSYRAGPTVPGQPSVPVGRPRHGPTVGPGQHGPDPSRAVPCLGRAKKACRGPGLRASGLMANYTVGWCLVGGVGVAVLDHPNLDGMTTSGAQLSVGALPTRRKERWTTTIVVVAPTESGSGELGGVATVVRRGEERVRPVPSAARGDWEGRKQREVAGAGMEGVVVVDGGPRAPRPPPGAV</sequence>
<feature type="compositionally biased region" description="Low complexity" evidence="1">
    <location>
        <begin position="204"/>
        <end position="220"/>
    </location>
</feature>
<evidence type="ECO:0000313" key="2">
    <source>
        <dbReference type="EMBL" id="BAD28649.1"/>
    </source>
</evidence>
<evidence type="ECO:0000256" key="1">
    <source>
        <dbReference type="SAM" id="MobiDB-lite"/>
    </source>
</evidence>
<dbReference type="Proteomes" id="UP000000763">
    <property type="component" value="Chromosome 9"/>
</dbReference>
<proteinExistence type="predicted"/>
<feature type="compositionally biased region" description="Basic and acidic residues" evidence="1">
    <location>
        <begin position="194"/>
        <end position="203"/>
    </location>
</feature>
<reference evidence="3" key="1">
    <citation type="journal article" date="2005" name="Nature">
        <title>The map-based sequence of the rice genome.</title>
        <authorList>
            <consortium name="International rice genome sequencing project (IRGSP)"/>
            <person name="Matsumoto T."/>
            <person name="Wu J."/>
            <person name="Kanamori H."/>
            <person name="Katayose Y."/>
            <person name="Fujisawa M."/>
            <person name="Namiki N."/>
            <person name="Mizuno H."/>
            <person name="Yamamoto K."/>
            <person name="Antonio B.A."/>
            <person name="Baba T."/>
            <person name="Sakata K."/>
            <person name="Nagamura Y."/>
            <person name="Aoki H."/>
            <person name="Arikawa K."/>
            <person name="Arita K."/>
            <person name="Bito T."/>
            <person name="Chiden Y."/>
            <person name="Fujitsuka N."/>
            <person name="Fukunaka R."/>
            <person name="Hamada M."/>
            <person name="Harada C."/>
            <person name="Hayashi A."/>
            <person name="Hijishita S."/>
            <person name="Honda M."/>
            <person name="Hosokawa S."/>
            <person name="Ichikawa Y."/>
            <person name="Idonuma A."/>
            <person name="Iijima M."/>
            <person name="Ikeda M."/>
            <person name="Ikeno M."/>
            <person name="Ito K."/>
            <person name="Ito S."/>
            <person name="Ito T."/>
            <person name="Ito Y."/>
            <person name="Ito Y."/>
            <person name="Iwabuchi A."/>
            <person name="Kamiya K."/>
            <person name="Karasawa W."/>
            <person name="Kurita K."/>
            <person name="Katagiri S."/>
            <person name="Kikuta A."/>
            <person name="Kobayashi H."/>
            <person name="Kobayashi N."/>
            <person name="Machita K."/>
            <person name="Maehara T."/>
            <person name="Masukawa M."/>
            <person name="Mizubayashi T."/>
            <person name="Mukai Y."/>
            <person name="Nagasaki H."/>
            <person name="Nagata Y."/>
            <person name="Naito S."/>
            <person name="Nakashima M."/>
            <person name="Nakama Y."/>
            <person name="Nakamichi Y."/>
            <person name="Nakamura M."/>
            <person name="Meguro A."/>
            <person name="Negishi M."/>
            <person name="Ohta I."/>
            <person name="Ohta T."/>
            <person name="Okamoto M."/>
            <person name="Ono N."/>
            <person name="Saji S."/>
            <person name="Sakaguchi M."/>
            <person name="Sakai K."/>
            <person name="Shibata M."/>
            <person name="Shimokawa T."/>
            <person name="Song J."/>
            <person name="Takazaki Y."/>
            <person name="Terasawa K."/>
            <person name="Tsugane M."/>
            <person name="Tsuji K."/>
            <person name="Ueda S."/>
            <person name="Waki K."/>
            <person name="Yamagata H."/>
            <person name="Yamamoto M."/>
            <person name="Yamamoto S."/>
            <person name="Yamane H."/>
            <person name="Yoshiki S."/>
            <person name="Yoshihara R."/>
            <person name="Yukawa K."/>
            <person name="Zhong H."/>
            <person name="Yano M."/>
            <person name="Yuan Q."/>
            <person name="Ouyang S."/>
            <person name="Liu J."/>
            <person name="Jones K.M."/>
            <person name="Gansberger K."/>
            <person name="Moffat K."/>
            <person name="Hill J."/>
            <person name="Bera J."/>
            <person name="Fadrosh D."/>
            <person name="Jin S."/>
            <person name="Johri S."/>
            <person name="Kim M."/>
            <person name="Overton L."/>
            <person name="Reardon M."/>
            <person name="Tsitrin T."/>
            <person name="Vuong H."/>
            <person name="Weaver B."/>
            <person name="Ciecko A."/>
            <person name="Tallon L."/>
            <person name="Jackson J."/>
            <person name="Pai G."/>
            <person name="Aken S.V."/>
            <person name="Utterback T."/>
            <person name="Reidmuller S."/>
            <person name="Feldblyum T."/>
            <person name="Hsiao J."/>
            <person name="Zismann V."/>
            <person name="Iobst S."/>
            <person name="de Vazeille A.R."/>
            <person name="Buell C.R."/>
            <person name="Ying K."/>
            <person name="Li Y."/>
            <person name="Lu T."/>
            <person name="Huang Y."/>
            <person name="Zhao Q."/>
            <person name="Feng Q."/>
            <person name="Zhang L."/>
            <person name="Zhu J."/>
            <person name="Weng Q."/>
            <person name="Mu J."/>
            <person name="Lu Y."/>
            <person name="Fan D."/>
            <person name="Liu Y."/>
            <person name="Guan J."/>
            <person name="Zhang Y."/>
            <person name="Yu S."/>
            <person name="Liu X."/>
            <person name="Zhang Y."/>
            <person name="Hong G."/>
            <person name="Han B."/>
            <person name="Choisne N."/>
            <person name="Demange N."/>
            <person name="Orjeda G."/>
            <person name="Samain S."/>
            <person name="Cattolico L."/>
            <person name="Pelletier E."/>
            <person name="Couloux A."/>
            <person name="Segurens B."/>
            <person name="Wincker P."/>
            <person name="D'Hont A."/>
            <person name="Scarpelli C."/>
            <person name="Weissenbach J."/>
            <person name="Salanoubat M."/>
            <person name="Quetier F."/>
            <person name="Yu Y."/>
            <person name="Kim H.R."/>
            <person name="Rambo T."/>
            <person name="Currie J."/>
            <person name="Collura K."/>
            <person name="Luo M."/>
            <person name="Yang T."/>
            <person name="Ammiraju J.S.S."/>
            <person name="Engler F."/>
            <person name="Soderlund C."/>
            <person name="Wing R.A."/>
            <person name="Palmer L.E."/>
            <person name="de la Bastide M."/>
            <person name="Spiegel L."/>
            <person name="Nascimento L."/>
            <person name="Zutavern T."/>
            <person name="O'Shaughnessy A."/>
            <person name="Dike S."/>
            <person name="Dedhia N."/>
            <person name="Preston R."/>
            <person name="Balija V."/>
            <person name="McCombie W.R."/>
            <person name="Chow T."/>
            <person name="Chen H."/>
            <person name="Chung M."/>
            <person name="Chen C."/>
            <person name="Shaw J."/>
            <person name="Wu H."/>
            <person name="Hsiao K."/>
            <person name="Chao Y."/>
            <person name="Chu M."/>
            <person name="Cheng C."/>
            <person name="Hour A."/>
            <person name="Lee P."/>
            <person name="Lin S."/>
            <person name="Lin Y."/>
            <person name="Liou J."/>
            <person name="Liu S."/>
            <person name="Hsing Y."/>
            <person name="Raghuvanshi S."/>
            <person name="Mohanty A."/>
            <person name="Bharti A.K."/>
            <person name="Gaur A."/>
            <person name="Gupta V."/>
            <person name="Kumar D."/>
            <person name="Ravi V."/>
            <person name="Vij S."/>
            <person name="Kapur A."/>
            <person name="Khurana P."/>
            <person name="Khurana P."/>
            <person name="Khurana J.P."/>
            <person name="Tyagi A.K."/>
            <person name="Gaikwad K."/>
            <person name="Singh A."/>
            <person name="Dalal V."/>
            <person name="Srivastava S."/>
            <person name="Dixit A."/>
            <person name="Pal A.K."/>
            <person name="Ghazi I.A."/>
            <person name="Yadav M."/>
            <person name="Pandit A."/>
            <person name="Bhargava A."/>
            <person name="Sureshbabu K."/>
            <person name="Batra K."/>
            <person name="Sharma T.R."/>
            <person name="Mohapatra T."/>
            <person name="Singh N.K."/>
            <person name="Messing J."/>
            <person name="Nelson A.B."/>
            <person name="Fuks G."/>
            <person name="Kavchok S."/>
            <person name="Keizer G."/>
            <person name="Linton E."/>
            <person name="Llaca V."/>
            <person name="Song R."/>
            <person name="Tanyolac B."/>
            <person name="Young S."/>
            <person name="Ho-Il K."/>
            <person name="Hahn J.H."/>
            <person name="Sangsakoo G."/>
            <person name="Vanavichit A."/>
            <person name="de Mattos Luiz.A.T."/>
            <person name="Zimmer P.D."/>
            <person name="Malone G."/>
            <person name="Dellagostin O."/>
            <person name="de Oliveira A.C."/>
            <person name="Bevan M."/>
            <person name="Bancroft I."/>
            <person name="Minx P."/>
            <person name="Cordum H."/>
            <person name="Wilson R."/>
            <person name="Cheng Z."/>
            <person name="Jin W."/>
            <person name="Jiang J."/>
            <person name="Leong S.A."/>
            <person name="Iwama H."/>
            <person name="Gojobori T."/>
            <person name="Itoh T."/>
            <person name="Niimura Y."/>
            <person name="Fujii Y."/>
            <person name="Habara T."/>
            <person name="Sakai H."/>
            <person name="Sato Y."/>
            <person name="Wilson G."/>
            <person name="Kumar K."/>
            <person name="McCouch S."/>
            <person name="Juretic N."/>
            <person name="Hoen D."/>
            <person name="Wright S."/>
            <person name="Bruskiewich R."/>
            <person name="Bureau T."/>
            <person name="Miyao A."/>
            <person name="Hirochika H."/>
            <person name="Nishikawa T."/>
            <person name="Kadowaki K."/>
            <person name="Sugiura M."/>
            <person name="Burr B."/>
            <person name="Sasaki T."/>
        </authorList>
    </citation>
    <scope>NUCLEOTIDE SEQUENCE [LARGE SCALE GENOMIC DNA]</scope>
    <source>
        <strain evidence="3">cv. Nipponbare</strain>
    </source>
</reference>
<name>Q6ERS1_ORYSJ</name>
<feature type="region of interest" description="Disordered" evidence="1">
    <location>
        <begin position="53"/>
        <end position="84"/>
    </location>
</feature>